<dbReference type="RefSeq" id="WP_010073371.1">
    <property type="nucleotide sequence ID" value="NC_014393.1"/>
</dbReference>
<dbReference type="Proteomes" id="UP000002730">
    <property type="component" value="Chromosome"/>
</dbReference>
<dbReference type="OrthoDB" id="1909639at2"/>
<sequence length="176" mass="20528">MGNEKTNQLLKDFISKLPESYREMFREIAEYAISLGYTPKKTKTKEFILDFSKSKVKRTIMKLEIRDNSIKDNKPGLRLKFYANKGYSEIFNQGIQRVIEEYDGRYTGCYGCGRCKGELEGYTYTYSDGKKIFRCGSELISIHNFGPENISELKALIKGQDEFFMKNNLSKNERRN</sequence>
<organism evidence="1 2">
    <name type="scientific">Clostridium cellulovorans (strain ATCC 35296 / DSM 3052 / OCM 3 / 743B)</name>
    <dbReference type="NCBI Taxonomy" id="573061"/>
    <lineage>
        <taxon>Bacteria</taxon>
        <taxon>Bacillati</taxon>
        <taxon>Bacillota</taxon>
        <taxon>Clostridia</taxon>
        <taxon>Eubacteriales</taxon>
        <taxon>Clostridiaceae</taxon>
        <taxon>Clostridium</taxon>
    </lineage>
</organism>
<proteinExistence type="predicted"/>
<dbReference type="KEGG" id="ccb:Clocel_3296"/>
<evidence type="ECO:0000313" key="2">
    <source>
        <dbReference type="Proteomes" id="UP000002730"/>
    </source>
</evidence>
<accession>D9SV03</accession>
<keyword evidence="2" id="KW-1185">Reference proteome</keyword>
<reference evidence="1 2" key="1">
    <citation type="submission" date="2010-08" db="EMBL/GenBank/DDBJ databases">
        <title>Complete sequence of Clostridium cellulovorans 743B.</title>
        <authorList>
            <consortium name="US DOE Joint Genome Institute"/>
            <person name="Lucas S."/>
            <person name="Copeland A."/>
            <person name="Lapidus A."/>
            <person name="Cheng J.-F."/>
            <person name="Bruce D."/>
            <person name="Goodwin L."/>
            <person name="Pitluck S."/>
            <person name="Chertkov O."/>
            <person name="Detter J.C."/>
            <person name="Han C."/>
            <person name="Tapia R."/>
            <person name="Land M."/>
            <person name="Hauser L."/>
            <person name="Chang Y.-J."/>
            <person name="Jeffries C."/>
            <person name="Kyrpides N."/>
            <person name="Ivanova N."/>
            <person name="Mikhailova N."/>
            <person name="Hemme C.L."/>
            <person name="Woyke T."/>
        </authorList>
    </citation>
    <scope>NUCLEOTIDE SEQUENCE [LARGE SCALE GENOMIC DNA]</scope>
    <source>
        <strain evidence="2">ATCC 35296 / DSM 3052 / OCM 3 / 743B</strain>
    </source>
</reference>
<gene>
    <name evidence="1" type="ordered locus">Clocel_3296</name>
</gene>
<dbReference type="eggNOG" id="ENOG503276W">
    <property type="taxonomic scope" value="Bacteria"/>
</dbReference>
<protein>
    <submittedName>
        <fullName evidence="1">Uncharacterized protein</fullName>
    </submittedName>
</protein>
<dbReference type="HOGENOM" id="CLU_1642082_0_0_9"/>
<dbReference type="STRING" id="573061.Clocel_3296"/>
<dbReference type="AlphaFoldDB" id="D9SV03"/>
<evidence type="ECO:0000313" key="1">
    <source>
        <dbReference type="EMBL" id="ADL52978.1"/>
    </source>
</evidence>
<name>D9SV03_CLOC7</name>
<dbReference type="EMBL" id="CP002160">
    <property type="protein sequence ID" value="ADL52978.1"/>
    <property type="molecule type" value="Genomic_DNA"/>
</dbReference>